<evidence type="ECO:0000256" key="1">
    <source>
        <dbReference type="SAM" id="MobiDB-lite"/>
    </source>
</evidence>
<evidence type="ECO:0000313" key="3">
    <source>
        <dbReference type="EMBL" id="OLP77177.1"/>
    </source>
</evidence>
<keyword evidence="2" id="KW-0812">Transmembrane</keyword>
<evidence type="ECO:0000313" key="4">
    <source>
        <dbReference type="Proteomes" id="UP000186817"/>
    </source>
</evidence>
<organism evidence="3 4">
    <name type="scientific">Symbiodinium microadriaticum</name>
    <name type="common">Dinoflagellate</name>
    <name type="synonym">Zooxanthella microadriatica</name>
    <dbReference type="NCBI Taxonomy" id="2951"/>
    <lineage>
        <taxon>Eukaryota</taxon>
        <taxon>Sar</taxon>
        <taxon>Alveolata</taxon>
        <taxon>Dinophyceae</taxon>
        <taxon>Suessiales</taxon>
        <taxon>Symbiodiniaceae</taxon>
        <taxon>Symbiodinium</taxon>
    </lineage>
</organism>
<comment type="caution">
    <text evidence="3">The sequence shown here is derived from an EMBL/GenBank/DDBJ whole genome shotgun (WGS) entry which is preliminary data.</text>
</comment>
<sequence>MTTRWRTTAAASPSRPWSLGLGAWEVLWLFFYPAVPFAMYPQLLAANPPHRSSAFLVKFVLPVCIEQYAELANVNTSNNEQFNNWLSNFQHTLRHMRFETMEIYLLLIGCLWNAEVVLRRAPTAFASSARSRAPTAPASSARSSTSSQPSSLLKRRRAGTVLV</sequence>
<evidence type="ECO:0000256" key="2">
    <source>
        <dbReference type="SAM" id="Phobius"/>
    </source>
</evidence>
<gene>
    <name evidence="3" type="ORF">AK812_SmicGene42805</name>
</gene>
<accession>A0A1Q9C2P5</accession>
<keyword evidence="4" id="KW-1185">Reference proteome</keyword>
<protein>
    <submittedName>
        <fullName evidence="3">Uncharacterized protein</fullName>
    </submittedName>
</protein>
<reference evidence="3 4" key="1">
    <citation type="submission" date="2016-02" db="EMBL/GenBank/DDBJ databases">
        <title>Genome analysis of coral dinoflagellate symbionts highlights evolutionary adaptations to a symbiotic lifestyle.</title>
        <authorList>
            <person name="Aranda M."/>
            <person name="Li Y."/>
            <person name="Liew Y.J."/>
            <person name="Baumgarten S."/>
            <person name="Simakov O."/>
            <person name="Wilson M."/>
            <person name="Piel J."/>
            <person name="Ashoor H."/>
            <person name="Bougouffa S."/>
            <person name="Bajic V.B."/>
            <person name="Ryu T."/>
            <person name="Ravasi T."/>
            <person name="Bayer T."/>
            <person name="Micklem G."/>
            <person name="Kim H."/>
            <person name="Bhak J."/>
            <person name="Lajeunesse T.C."/>
            <person name="Voolstra C.R."/>
        </authorList>
    </citation>
    <scope>NUCLEOTIDE SEQUENCE [LARGE SCALE GENOMIC DNA]</scope>
    <source>
        <strain evidence="3 4">CCMP2467</strain>
    </source>
</reference>
<dbReference type="Proteomes" id="UP000186817">
    <property type="component" value="Unassembled WGS sequence"/>
</dbReference>
<feature type="transmembrane region" description="Helical" evidence="2">
    <location>
        <begin position="21"/>
        <end position="40"/>
    </location>
</feature>
<proteinExistence type="predicted"/>
<keyword evidence="2" id="KW-1133">Transmembrane helix</keyword>
<feature type="compositionally biased region" description="Low complexity" evidence="1">
    <location>
        <begin position="134"/>
        <end position="151"/>
    </location>
</feature>
<feature type="compositionally biased region" description="Basic residues" evidence="1">
    <location>
        <begin position="153"/>
        <end position="163"/>
    </location>
</feature>
<feature type="region of interest" description="Disordered" evidence="1">
    <location>
        <begin position="134"/>
        <end position="163"/>
    </location>
</feature>
<keyword evidence="2" id="KW-0472">Membrane</keyword>
<name>A0A1Q9C2P5_SYMMI</name>
<dbReference type="AlphaFoldDB" id="A0A1Q9C2P5"/>
<dbReference type="EMBL" id="LSRX01001830">
    <property type="protein sequence ID" value="OLP77177.1"/>
    <property type="molecule type" value="Genomic_DNA"/>
</dbReference>